<dbReference type="eggNOG" id="COG0305">
    <property type="taxonomic scope" value="Bacteria"/>
</dbReference>
<dbReference type="HOGENOM" id="CLU_450401_0_0_9"/>
<reference evidence="2 3" key="2">
    <citation type="submission" date="2009-02" db="EMBL/GenBank/DDBJ databases">
        <title>Draft genome sequence of Blautia hydrogenotrophica DSM 10507 (Ruminococcus hydrogenotrophicus DSM 10507).</title>
        <authorList>
            <person name="Sudarsanam P."/>
            <person name="Ley R."/>
            <person name="Guruge J."/>
            <person name="Turnbaugh P.J."/>
            <person name="Mahowald M."/>
            <person name="Liep D."/>
            <person name="Gordon J."/>
        </authorList>
    </citation>
    <scope>NUCLEOTIDE SEQUENCE [LARGE SCALE GENOMIC DNA]</scope>
    <source>
        <strain evidence="3">DSM 10507 / JCM 14656 / S5a33</strain>
    </source>
</reference>
<dbReference type="PANTHER" id="PTHR12873">
    <property type="entry name" value="T7-LIKE MITOCHONDRIAL DNA HELICASE"/>
    <property type="match status" value="1"/>
</dbReference>
<dbReference type="InterPro" id="IPR007694">
    <property type="entry name" value="DNA_helicase_DnaB-like_C"/>
</dbReference>
<dbReference type="Proteomes" id="UP000003100">
    <property type="component" value="Unassembled WGS sequence"/>
</dbReference>
<evidence type="ECO:0000313" key="3">
    <source>
        <dbReference type="Proteomes" id="UP000003100"/>
    </source>
</evidence>
<sequence>MEIYKFDREDAIRFGREIRARYCVKGDELRFDRCPYCLGGSNGKDKGTFSINLDTGQFKCLRASCDAHGNMITLARDFNFSLGTEVDEYYSPKKRFRNIHRKEKPQTKPAAVKYLESRGISEETAKRYNITTQKDNENILVFPFYDENNILQFVKYRKTDFDKDRDKNKEWCERNCKPILFGMNHCDPEQPTLVLTEGQIDSLSCAEAGIKNAVSVPNGAKGFTWIPYCWDFLSRFANLVIFGDFEHEAISLLPEMQKRFHGTVKHIREDDYKDCKDANEILQKYGPEYLQKCVENAVPVSNPKIKPLEEVKRMDLNAMEKIRSGIYGLDKLTGGFYFGQVILVTGERGFGKSTLVSQFGTQAIAAGYPTFFYSGELMDWYFKAWIEYQIAGARNINALISDYGYKSYSIQADKLQQIENWYAGKAYIYDNGIVTEDTEEETLLETLENAIKQYGCRVLVIDNLMTAISDDLSSDLYRMQTKFVKALTVLAKRYDVLVFLIVHPRKSTGVAFDNDDVAGSSNITNLVDVVIRYGKPKDNDKKDSTERILSVYKNRLNGRTNRDGIKLYFQESSKRISENPETFDWELGWEKEEFVTVPDDFEPIFD</sequence>
<proteinExistence type="predicted"/>
<dbReference type="SUPFAM" id="SSF56731">
    <property type="entry name" value="DNA primase core"/>
    <property type="match status" value="1"/>
</dbReference>
<dbReference type="GO" id="GO:0005524">
    <property type="term" value="F:ATP binding"/>
    <property type="evidence" value="ECO:0007669"/>
    <property type="project" value="InterPro"/>
</dbReference>
<dbReference type="InterPro" id="IPR034154">
    <property type="entry name" value="TOPRIM_DnaG/twinkle"/>
</dbReference>
<dbReference type="InterPro" id="IPR027417">
    <property type="entry name" value="P-loop_NTPase"/>
</dbReference>
<dbReference type="PANTHER" id="PTHR12873:SF0">
    <property type="entry name" value="TWINKLE MTDNA HELICASE"/>
    <property type="match status" value="1"/>
</dbReference>
<keyword evidence="3" id="KW-1185">Reference proteome</keyword>
<dbReference type="EMBL" id="ACBZ01000157">
    <property type="protein sequence ID" value="EEG48274.1"/>
    <property type="molecule type" value="Genomic_DNA"/>
</dbReference>
<dbReference type="RefSeq" id="WP_005950528.1">
    <property type="nucleotide sequence ID" value="NZ_CP136423.1"/>
</dbReference>
<organism evidence="2 3">
    <name type="scientific">Blautia hydrogenotrophica (strain DSM 10507 / JCM 14656 / S5a33)</name>
    <name type="common">Ruminococcus hydrogenotrophicus</name>
    <dbReference type="NCBI Taxonomy" id="476272"/>
    <lineage>
        <taxon>Bacteria</taxon>
        <taxon>Bacillati</taxon>
        <taxon>Bacillota</taxon>
        <taxon>Clostridia</taxon>
        <taxon>Lachnospirales</taxon>
        <taxon>Lachnospiraceae</taxon>
        <taxon>Blautia</taxon>
    </lineage>
</organism>
<reference evidence="2 3" key="1">
    <citation type="submission" date="2009-01" db="EMBL/GenBank/DDBJ databases">
        <authorList>
            <person name="Fulton L."/>
            <person name="Clifton S."/>
            <person name="Fulton B."/>
            <person name="Xu J."/>
            <person name="Minx P."/>
            <person name="Pepin K.H."/>
            <person name="Johnson M."/>
            <person name="Bhonagiri V."/>
            <person name="Nash W.E."/>
            <person name="Mardis E.R."/>
            <person name="Wilson R.K."/>
        </authorList>
    </citation>
    <scope>NUCLEOTIDE SEQUENCE [LARGE SCALE GENOMIC DNA]</scope>
    <source>
        <strain evidence="3">DSM 10507 / JCM 14656 / S5a33</strain>
    </source>
</reference>
<dbReference type="InterPro" id="IPR027032">
    <property type="entry name" value="Twinkle-like"/>
</dbReference>
<feature type="domain" description="SF4 helicase" evidence="1">
    <location>
        <begin position="315"/>
        <end position="583"/>
    </location>
</feature>
<dbReference type="AlphaFoldDB" id="C0CPN3"/>
<dbReference type="GO" id="GO:0006260">
    <property type="term" value="P:DNA replication"/>
    <property type="evidence" value="ECO:0007669"/>
    <property type="project" value="InterPro"/>
</dbReference>
<name>C0CPN3_BLAHS</name>
<dbReference type="GO" id="GO:0043139">
    <property type="term" value="F:5'-3' DNA helicase activity"/>
    <property type="evidence" value="ECO:0007669"/>
    <property type="project" value="InterPro"/>
</dbReference>
<comment type="caution">
    <text evidence="2">The sequence shown here is derived from an EMBL/GenBank/DDBJ whole genome shotgun (WGS) entry which is preliminary data.</text>
</comment>
<dbReference type="GO" id="GO:0003697">
    <property type="term" value="F:single-stranded DNA binding"/>
    <property type="evidence" value="ECO:0007669"/>
    <property type="project" value="InterPro"/>
</dbReference>
<protein>
    <recommendedName>
        <fullName evidence="1">SF4 helicase domain-containing protein</fullName>
    </recommendedName>
</protein>
<dbReference type="PROSITE" id="PS51199">
    <property type="entry name" value="SF4_HELICASE"/>
    <property type="match status" value="1"/>
</dbReference>
<gene>
    <name evidence="2" type="ORF">RUMHYD_02834</name>
</gene>
<accession>C0CPN3</accession>
<dbReference type="PATRIC" id="fig|476272.21.peg.967"/>
<dbReference type="GeneID" id="86822598"/>
<dbReference type="Gene3D" id="3.40.50.300">
    <property type="entry name" value="P-loop containing nucleotide triphosphate hydrolases"/>
    <property type="match status" value="1"/>
</dbReference>
<evidence type="ECO:0000259" key="1">
    <source>
        <dbReference type="PROSITE" id="PS51199"/>
    </source>
</evidence>
<dbReference type="CDD" id="cd01029">
    <property type="entry name" value="TOPRIM_primases"/>
    <property type="match status" value="1"/>
</dbReference>
<dbReference type="InterPro" id="IPR014774">
    <property type="entry name" value="KaiC-like_dom"/>
</dbReference>
<dbReference type="Pfam" id="PF06745">
    <property type="entry name" value="ATPase"/>
    <property type="match status" value="1"/>
</dbReference>
<evidence type="ECO:0000313" key="2">
    <source>
        <dbReference type="EMBL" id="EEG48274.1"/>
    </source>
</evidence>
<dbReference type="Gene3D" id="3.40.1360.10">
    <property type="match status" value="1"/>
</dbReference>
<dbReference type="SUPFAM" id="SSF52540">
    <property type="entry name" value="P-loop containing nucleoside triphosphate hydrolases"/>
    <property type="match status" value="1"/>
</dbReference>